<evidence type="ECO:0000313" key="4">
    <source>
        <dbReference type="Proteomes" id="UP000198773"/>
    </source>
</evidence>
<evidence type="ECO:0000256" key="1">
    <source>
        <dbReference type="ARBA" id="ARBA00005662"/>
    </source>
</evidence>
<dbReference type="Proteomes" id="UP000198773">
    <property type="component" value="Unassembled WGS sequence"/>
</dbReference>
<evidence type="ECO:0000313" key="3">
    <source>
        <dbReference type="EMBL" id="SEA58133.1"/>
    </source>
</evidence>
<dbReference type="SMART" id="SM00854">
    <property type="entry name" value="PGA_cap"/>
    <property type="match status" value="1"/>
</dbReference>
<dbReference type="InterPro" id="IPR019079">
    <property type="entry name" value="Capsule_synth_CapA"/>
</dbReference>
<dbReference type="EMBL" id="FNRM01000004">
    <property type="protein sequence ID" value="SEA58133.1"/>
    <property type="molecule type" value="Genomic_DNA"/>
</dbReference>
<dbReference type="InterPro" id="IPR052169">
    <property type="entry name" value="CW_Biosynth-Accessory"/>
</dbReference>
<dbReference type="InterPro" id="IPR029052">
    <property type="entry name" value="Metallo-depent_PP-like"/>
</dbReference>
<sequence length="365" mass="40859">MVRLAFAGDLCLTSLKRAPQEVVTRGFQDIAALFQPYDLSLCNLECSFSARPMAAVGMNVPIGKSPSLQALGVDVFCLANNHVKDSGAEALLEMQAFIQQSHCFFVGAGSNATEAHAMLTLERGGLSIGILNVTDASHYAAGEHEPGVAVLKKKELLRNVRHLSQRVDALVVIIHADLEFTNYPAPWRVQLSRALAPYCKVVVHHHSHTLQGIEVHQGCVIAYSLGNFVFPVHGSQYMRNREGYVDEGMVLAVWLEQHEGGVEARVADVIPTRIGEHGFLRDITPIEQQATLHKLDLYSDALKKSHFLRIHHFRKCREQFKKFVMGIYYTYSKQGLKQALGYIGAHFRTDQHRNWMKSFFTLGFF</sequence>
<organism evidence="3 4">
    <name type="scientific">Alkalimonas amylolytica</name>
    <dbReference type="NCBI Taxonomy" id="152573"/>
    <lineage>
        <taxon>Bacteria</taxon>
        <taxon>Pseudomonadati</taxon>
        <taxon>Pseudomonadota</taxon>
        <taxon>Gammaproteobacteria</taxon>
        <taxon>Alkalimonas</taxon>
    </lineage>
</organism>
<gene>
    <name evidence="3" type="ORF">SAMN04488051_10496</name>
</gene>
<accession>A0A1H4CCT7</accession>
<dbReference type="STRING" id="152573.SAMN04488051_10496"/>
<dbReference type="PANTHER" id="PTHR33393">
    <property type="entry name" value="POLYGLUTAMINE SYNTHESIS ACCESSORY PROTEIN RV0574C-RELATED"/>
    <property type="match status" value="1"/>
</dbReference>
<feature type="domain" description="Capsule synthesis protein CapA" evidence="2">
    <location>
        <begin position="3"/>
        <end position="232"/>
    </location>
</feature>
<protein>
    <submittedName>
        <fullName evidence="3">Capsule synthesis protein PGA_cap</fullName>
    </submittedName>
</protein>
<name>A0A1H4CCT7_ALKAM</name>
<dbReference type="PANTHER" id="PTHR33393:SF11">
    <property type="entry name" value="POLYGLUTAMINE SYNTHESIS ACCESSORY PROTEIN RV0574C-RELATED"/>
    <property type="match status" value="1"/>
</dbReference>
<dbReference type="AlphaFoldDB" id="A0A1H4CCT7"/>
<proteinExistence type="inferred from homology"/>
<dbReference type="OrthoDB" id="9810718at2"/>
<dbReference type="Gene3D" id="3.60.21.10">
    <property type="match status" value="1"/>
</dbReference>
<keyword evidence="4" id="KW-1185">Reference proteome</keyword>
<evidence type="ECO:0000259" key="2">
    <source>
        <dbReference type="SMART" id="SM00854"/>
    </source>
</evidence>
<comment type="similarity">
    <text evidence="1">Belongs to the CapA family.</text>
</comment>
<dbReference type="Pfam" id="PF09587">
    <property type="entry name" value="PGA_cap"/>
    <property type="match status" value="1"/>
</dbReference>
<dbReference type="SUPFAM" id="SSF56300">
    <property type="entry name" value="Metallo-dependent phosphatases"/>
    <property type="match status" value="1"/>
</dbReference>
<reference evidence="3 4" key="1">
    <citation type="submission" date="2016-10" db="EMBL/GenBank/DDBJ databases">
        <authorList>
            <person name="de Groot N.N."/>
        </authorList>
    </citation>
    <scope>NUCLEOTIDE SEQUENCE [LARGE SCALE GENOMIC DNA]</scope>
    <source>
        <strain evidence="3 4">CGMCC 1.3430</strain>
    </source>
</reference>
<dbReference type="RefSeq" id="WP_091342220.1">
    <property type="nucleotide sequence ID" value="NZ_FNRM01000004.1"/>
</dbReference>